<comment type="caution">
    <text evidence="14">The sequence shown here is derived from an EMBL/GenBank/DDBJ whole genome shotgun (WGS) entry which is preliminary data.</text>
</comment>
<evidence type="ECO:0000256" key="1">
    <source>
        <dbReference type="ARBA" id="ARBA00004648"/>
    </source>
</evidence>
<dbReference type="PROSITE" id="PS50082">
    <property type="entry name" value="WD_REPEATS_2"/>
    <property type="match status" value="1"/>
</dbReference>
<dbReference type="InterPro" id="IPR011047">
    <property type="entry name" value="Quinoprotein_ADH-like_sf"/>
</dbReference>
<reference evidence="14 15" key="2">
    <citation type="submission" date="2024-01" db="EMBL/GenBank/DDBJ databases">
        <title>Comparative genomics of Cryptococcus and Kwoniella reveals pathogenesis evolution and contrasting modes of karyotype evolution via chromosome fusion or intercentromeric recombination.</title>
        <authorList>
            <person name="Coelho M.A."/>
            <person name="David-Palma M."/>
            <person name="Shea T."/>
            <person name="Bowers K."/>
            <person name="Mcginley-Smith S."/>
            <person name="Mohammad A.W."/>
            <person name="Gnirke A."/>
            <person name="Yurkov A.M."/>
            <person name="Nowrousian M."/>
            <person name="Sun S."/>
            <person name="Cuomo C.A."/>
            <person name="Heitman J."/>
        </authorList>
    </citation>
    <scope>NUCLEOTIDE SEQUENCE [LARGE SCALE GENOMIC DNA]</scope>
    <source>
        <strain evidence="14 15">IND107</strain>
    </source>
</reference>
<keyword evidence="4 13" id="KW-0812">Transmembrane</keyword>
<protein>
    <recommendedName>
        <fullName evidence="16">Prolactin regulatory element-binding protein</fullName>
    </recommendedName>
</protein>
<keyword evidence="9 13" id="KW-1133">Transmembrane helix</keyword>
<keyword evidence="15" id="KW-1185">Reference proteome</keyword>
<dbReference type="InterPro" id="IPR015943">
    <property type="entry name" value="WD40/YVTN_repeat-like_dom_sf"/>
</dbReference>
<keyword evidence="7" id="KW-0931">ER-Golgi transport</keyword>
<keyword evidence="10 13" id="KW-0472">Membrane</keyword>
<evidence type="ECO:0000256" key="6">
    <source>
        <dbReference type="ARBA" id="ARBA00022824"/>
    </source>
</evidence>
<evidence type="ECO:0008006" key="16">
    <source>
        <dbReference type="Google" id="ProtNLM"/>
    </source>
</evidence>
<evidence type="ECO:0000256" key="7">
    <source>
        <dbReference type="ARBA" id="ARBA00022892"/>
    </source>
</evidence>
<dbReference type="PANTHER" id="PTHR23284:SF0">
    <property type="entry name" value="PROLACTIN REGULATORY ELEMENT-BINDING PROTEIN"/>
    <property type="match status" value="1"/>
</dbReference>
<sequence>MTRTAHHPHPTPSFPVYCLDWADDAKLVLGGGGGATRSGIQNKLKLCKVSKDGKDLSYLTELALSNDEDAPMTMAIDKETKSIVTGINASSSAVQAGNNDQCRVYSFSDNGIELVRGRKTIEADWSDDYPYQKFTVLSPSSKLLAVGSTDDTVSILHFPTLEPAVPTFSTDSELVDLDWGGPEGEWLTVATTRALLLYQQSSGGTALTLKQTIYPPSFDIVPATFRSARFSRNPSSSLNIHAVLNSTKSAKRGAGRKAWVCTFGVVARPSQAKLTEEEKATAKNEEEEGKEKEIASDPQEDVGKWDVLIKREVAGKPVTVFDVSSDGRLLSYGCSDLSIGILDSKTLAPLLKILHAHSFPPTALKFNPSASLLVSASADNTVRAIVVPANFGGLSTPIIILLLTLLVLILALALKR</sequence>
<feature type="region of interest" description="Disordered" evidence="12">
    <location>
        <begin position="274"/>
        <end position="299"/>
    </location>
</feature>
<feature type="transmembrane region" description="Helical" evidence="13">
    <location>
        <begin position="391"/>
        <end position="414"/>
    </location>
</feature>
<keyword evidence="5" id="KW-0677">Repeat</keyword>
<evidence type="ECO:0000256" key="8">
    <source>
        <dbReference type="ARBA" id="ARBA00022927"/>
    </source>
</evidence>
<evidence type="ECO:0000256" key="4">
    <source>
        <dbReference type="ARBA" id="ARBA00022692"/>
    </source>
</evidence>
<evidence type="ECO:0000256" key="9">
    <source>
        <dbReference type="ARBA" id="ARBA00022989"/>
    </source>
</evidence>
<dbReference type="SUPFAM" id="SSF50998">
    <property type="entry name" value="Quinoprotein alcohol dehydrogenase-like"/>
    <property type="match status" value="1"/>
</dbReference>
<evidence type="ECO:0000256" key="12">
    <source>
        <dbReference type="SAM" id="MobiDB-lite"/>
    </source>
</evidence>
<evidence type="ECO:0000256" key="10">
    <source>
        <dbReference type="ARBA" id="ARBA00023136"/>
    </source>
</evidence>
<dbReference type="Proteomes" id="UP000054399">
    <property type="component" value="Unassembled WGS sequence"/>
</dbReference>
<dbReference type="GeneID" id="91992068"/>
<evidence type="ECO:0000313" key="15">
    <source>
        <dbReference type="Proteomes" id="UP000054399"/>
    </source>
</evidence>
<feature type="repeat" description="WD" evidence="11">
    <location>
        <begin position="354"/>
        <end position="383"/>
    </location>
</feature>
<evidence type="ECO:0000256" key="13">
    <source>
        <dbReference type="SAM" id="Phobius"/>
    </source>
</evidence>
<comment type="subcellular location">
    <subcellularLocation>
        <location evidence="1">Endoplasmic reticulum membrane</location>
        <topology evidence="1">Single-pass type II membrane protein</topology>
    </subcellularLocation>
</comment>
<name>A0ABR3BMU4_9TREE</name>
<evidence type="ECO:0000256" key="2">
    <source>
        <dbReference type="ARBA" id="ARBA00022448"/>
    </source>
</evidence>
<evidence type="ECO:0000256" key="11">
    <source>
        <dbReference type="PROSITE-ProRule" id="PRU00221"/>
    </source>
</evidence>
<organism evidence="14 15">
    <name type="scientific">Cryptococcus tetragattii IND107</name>
    <dbReference type="NCBI Taxonomy" id="1296105"/>
    <lineage>
        <taxon>Eukaryota</taxon>
        <taxon>Fungi</taxon>
        <taxon>Dikarya</taxon>
        <taxon>Basidiomycota</taxon>
        <taxon>Agaricomycotina</taxon>
        <taxon>Tremellomycetes</taxon>
        <taxon>Tremellales</taxon>
        <taxon>Cryptococcaceae</taxon>
        <taxon>Cryptococcus</taxon>
        <taxon>Cryptococcus gattii species complex</taxon>
    </lineage>
</organism>
<keyword evidence="2" id="KW-0813">Transport</keyword>
<dbReference type="Pfam" id="PF00400">
    <property type="entry name" value="WD40"/>
    <property type="match status" value="1"/>
</dbReference>
<keyword evidence="8" id="KW-0653">Protein transport</keyword>
<keyword evidence="3 11" id="KW-0853">WD repeat</keyword>
<keyword evidence="6" id="KW-0256">Endoplasmic reticulum</keyword>
<proteinExistence type="predicted"/>
<accession>A0ABR3BMU4</accession>
<dbReference type="SMART" id="SM00320">
    <property type="entry name" value="WD40"/>
    <property type="match status" value="4"/>
</dbReference>
<reference evidence="15" key="1">
    <citation type="submission" date="2015-01" db="EMBL/GenBank/DDBJ databases">
        <title>The Genome Sequence of Cryptococcus gattii MMRL2647.</title>
        <authorList>
            <consortium name="The Broad Institute Genomics Platform"/>
            <person name="Cuomo C."/>
            <person name="Litvintseva A."/>
            <person name="Chen Y."/>
            <person name="Heitman J."/>
            <person name="Sun S."/>
            <person name="Springer D."/>
            <person name="Dromer F."/>
            <person name="Young S."/>
            <person name="Zeng Q."/>
            <person name="Gargeya S."/>
            <person name="Abouelleil A."/>
            <person name="Alvarado L."/>
            <person name="Chapman S.B."/>
            <person name="Gainer-Dewar J."/>
            <person name="Goldberg J."/>
            <person name="Griggs A."/>
            <person name="Gujja S."/>
            <person name="Hansen M."/>
            <person name="Howarth C."/>
            <person name="Imamovic A."/>
            <person name="Larimer J."/>
            <person name="Murphy C."/>
            <person name="Naylor J."/>
            <person name="Pearson M."/>
            <person name="Priest M."/>
            <person name="Roberts A."/>
            <person name="Saif S."/>
            <person name="Shea T."/>
            <person name="Sykes S."/>
            <person name="Wortman J."/>
            <person name="Nusbaum C."/>
            <person name="Birren B."/>
        </authorList>
    </citation>
    <scope>NUCLEOTIDE SEQUENCE [LARGE SCALE GENOMIC DNA]</scope>
    <source>
        <strain evidence="15">IND107</strain>
    </source>
</reference>
<evidence type="ECO:0000256" key="5">
    <source>
        <dbReference type="ARBA" id="ARBA00022737"/>
    </source>
</evidence>
<dbReference type="InterPro" id="IPR001680">
    <property type="entry name" value="WD40_rpt"/>
</dbReference>
<dbReference type="EMBL" id="ATAM02000009">
    <property type="protein sequence ID" value="KAL0243949.1"/>
    <property type="molecule type" value="Genomic_DNA"/>
</dbReference>
<evidence type="ECO:0000256" key="3">
    <source>
        <dbReference type="ARBA" id="ARBA00022574"/>
    </source>
</evidence>
<dbReference type="RefSeq" id="XP_066612316.1">
    <property type="nucleotide sequence ID" value="XM_066759669.1"/>
</dbReference>
<dbReference type="PANTHER" id="PTHR23284">
    <property type="entry name" value="PROLACTIN REGULATORY ELEMENT BINDING PROTEIN"/>
    <property type="match status" value="1"/>
</dbReference>
<dbReference type="Gene3D" id="2.130.10.10">
    <property type="entry name" value="YVTN repeat-like/Quinoprotein amine dehydrogenase"/>
    <property type="match status" value="2"/>
</dbReference>
<dbReference type="InterPro" id="IPR045260">
    <property type="entry name" value="Sec12-like"/>
</dbReference>
<gene>
    <name evidence="14" type="ORF">I308_105212</name>
</gene>
<evidence type="ECO:0000313" key="14">
    <source>
        <dbReference type="EMBL" id="KAL0243949.1"/>
    </source>
</evidence>